<comment type="function">
    <text evidence="1">Could be a virulence factor.</text>
</comment>
<dbReference type="SMART" id="SM00155">
    <property type="entry name" value="PLDc"/>
    <property type="match status" value="2"/>
</dbReference>
<feature type="domain" description="PLD phosphodiesterase" evidence="6">
    <location>
        <begin position="402"/>
        <end position="424"/>
    </location>
</feature>
<keyword evidence="8" id="KW-1185">Reference proteome</keyword>
<evidence type="ECO:0000256" key="4">
    <source>
        <dbReference type="ARBA" id="ARBA00022525"/>
    </source>
</evidence>
<name>Q2CIU5_OCEGH</name>
<dbReference type="CDD" id="cd09105">
    <property type="entry name" value="PLDc_vPLD1_2_like_2"/>
    <property type="match status" value="1"/>
</dbReference>
<dbReference type="AlphaFoldDB" id="Q2CIU5"/>
<reference evidence="7 8" key="1">
    <citation type="journal article" date="2010" name="J. Bacteriol.">
        <title>Genome sequences of Oceanicola granulosus HTCC2516(T) and Oceanicola batsensis HTCC2597(TDelta).</title>
        <authorList>
            <person name="Thrash J.C."/>
            <person name="Cho J.C."/>
            <person name="Vergin K.L."/>
            <person name="Giovannoni S.J."/>
        </authorList>
    </citation>
    <scope>NUCLEOTIDE SEQUENCE [LARGE SCALE GENOMIC DNA]</scope>
    <source>
        <strain evidence="8">ATCC BAA-861 / DSM 15982 / KCTC 12143 / HTCC2516</strain>
    </source>
</reference>
<dbReference type="eggNOG" id="COG1502">
    <property type="taxonomic scope" value="Bacteria"/>
</dbReference>
<dbReference type="GO" id="GO:0005576">
    <property type="term" value="C:extracellular region"/>
    <property type="evidence" value="ECO:0007669"/>
    <property type="project" value="UniProtKB-SubCell"/>
</dbReference>
<organism evidence="7 8">
    <name type="scientific">Oceanicola granulosus (strain ATCC BAA-861 / DSM 15982 / KCTC 12143 / HTCC2516)</name>
    <dbReference type="NCBI Taxonomy" id="314256"/>
    <lineage>
        <taxon>Bacteria</taxon>
        <taxon>Pseudomonadati</taxon>
        <taxon>Pseudomonadota</taxon>
        <taxon>Alphaproteobacteria</taxon>
        <taxon>Rhodobacterales</taxon>
        <taxon>Roseobacteraceae</taxon>
        <taxon>Oceanicola</taxon>
    </lineage>
</organism>
<dbReference type="STRING" id="314256.OG2516_05283"/>
<comment type="caution">
    <text evidence="7">The sequence shown here is derived from an EMBL/GenBank/DDBJ whole genome shotgun (WGS) entry which is preliminary data.</text>
</comment>
<sequence>MKDIEDLRILLTAAEAYPAFEERVAAAQVRITASFRIFDPFTRLRTRAGRAYGTHWFDLLAGKLREGVEIDLAIADFDPVAKPGLHRQTWASMRAFWALAEASGACDGLRVRANMHPARTGRLPTFLLWPHARRRIRTELARLSRLPEAERQEALRLSPALMPLLKDDGRRVRFWPPVHYVPASHHQKIAVIDDEWLYMGGLDLDERRYDSIDHERPAEETWHDVQMLVRGRVVADALRHLREFEAVTAGRQPPSQLPGPFLRTLSAPRRHGAWASLSPKTVASELFAVHIEGIASARRVIYIETQFLRDSRIAAALGRAARERPDLRVIIVLPAAPEDVAFLPRPGPDARYGEYLQARAVARLTTAFGGRLFLAAPAQPARQQRARTRRDHLDGAPIIYVHAKIAVFDNAWAVVSSANLNGRSMSWDTECGLRLDDPGIATHLLQRCLDHWSAGQGPAATDEPAHILETLRARAYADRARDPDQREGLLLPYRVAPARRFGRNLPGIPEGMV</sequence>
<feature type="domain" description="PLD phosphodiesterase" evidence="6">
    <location>
        <begin position="181"/>
        <end position="208"/>
    </location>
</feature>
<dbReference type="PANTHER" id="PTHR21248">
    <property type="entry name" value="CARDIOLIPIN SYNTHASE"/>
    <property type="match status" value="1"/>
</dbReference>
<evidence type="ECO:0000259" key="6">
    <source>
        <dbReference type="PROSITE" id="PS50035"/>
    </source>
</evidence>
<dbReference type="OrthoDB" id="8828485at2"/>
<dbReference type="Proteomes" id="UP000003635">
    <property type="component" value="Unassembled WGS sequence"/>
</dbReference>
<protein>
    <recommendedName>
        <fullName evidence="3">Phospholipase D</fullName>
    </recommendedName>
    <alternativeName>
        <fullName evidence="5">Choline phosphatase</fullName>
    </alternativeName>
</protein>
<evidence type="ECO:0000256" key="3">
    <source>
        <dbReference type="ARBA" id="ARBA00018392"/>
    </source>
</evidence>
<proteinExistence type="predicted"/>
<dbReference type="InterPro" id="IPR025202">
    <property type="entry name" value="PLD-like_dom"/>
</dbReference>
<keyword evidence="4" id="KW-0964">Secreted</keyword>
<dbReference type="HOGENOM" id="CLU_550811_0_0_5"/>
<dbReference type="Pfam" id="PF13091">
    <property type="entry name" value="PLDc_2"/>
    <property type="match status" value="1"/>
</dbReference>
<dbReference type="GO" id="GO:0032049">
    <property type="term" value="P:cardiolipin biosynthetic process"/>
    <property type="evidence" value="ECO:0007669"/>
    <property type="project" value="UniProtKB-ARBA"/>
</dbReference>
<dbReference type="EMBL" id="AAOT01000003">
    <property type="protein sequence ID" value="EAR52494.1"/>
    <property type="molecule type" value="Genomic_DNA"/>
</dbReference>
<dbReference type="InterPro" id="IPR001736">
    <property type="entry name" value="PLipase_D/transphosphatidylase"/>
</dbReference>
<dbReference type="Pfam" id="PF00614">
    <property type="entry name" value="PLDc"/>
    <property type="match status" value="1"/>
</dbReference>
<dbReference type="PANTHER" id="PTHR21248:SF22">
    <property type="entry name" value="PHOSPHOLIPASE D"/>
    <property type="match status" value="1"/>
</dbReference>
<dbReference type="GO" id="GO:0030572">
    <property type="term" value="F:phosphatidyltransferase activity"/>
    <property type="evidence" value="ECO:0007669"/>
    <property type="project" value="UniProtKB-ARBA"/>
</dbReference>
<evidence type="ECO:0000313" key="8">
    <source>
        <dbReference type="Proteomes" id="UP000003635"/>
    </source>
</evidence>
<dbReference type="RefSeq" id="WP_007254584.1">
    <property type="nucleotide sequence ID" value="NZ_CH724107.1"/>
</dbReference>
<dbReference type="Gene3D" id="3.30.870.10">
    <property type="entry name" value="Endonuclease Chain A"/>
    <property type="match status" value="2"/>
</dbReference>
<dbReference type="PROSITE" id="PS50035">
    <property type="entry name" value="PLD"/>
    <property type="match status" value="2"/>
</dbReference>
<evidence type="ECO:0000256" key="5">
    <source>
        <dbReference type="ARBA" id="ARBA00029594"/>
    </source>
</evidence>
<evidence type="ECO:0000256" key="1">
    <source>
        <dbReference type="ARBA" id="ARBA00003145"/>
    </source>
</evidence>
<dbReference type="SUPFAM" id="SSF56024">
    <property type="entry name" value="Phospholipase D/nuclease"/>
    <property type="match status" value="2"/>
</dbReference>
<gene>
    <name evidence="7" type="ORF">OG2516_05283</name>
</gene>
<accession>Q2CIU5</accession>
<evidence type="ECO:0000313" key="7">
    <source>
        <dbReference type="EMBL" id="EAR52494.1"/>
    </source>
</evidence>
<evidence type="ECO:0000256" key="2">
    <source>
        <dbReference type="ARBA" id="ARBA00004613"/>
    </source>
</evidence>
<comment type="subcellular location">
    <subcellularLocation>
        <location evidence="2">Secreted</location>
    </subcellularLocation>
</comment>